<dbReference type="AlphaFoldDB" id="A0A167G8M5"/>
<feature type="region of interest" description="Disordered" evidence="1">
    <location>
        <begin position="98"/>
        <end position="193"/>
    </location>
</feature>
<evidence type="ECO:0000256" key="1">
    <source>
        <dbReference type="SAM" id="MobiDB-lite"/>
    </source>
</evidence>
<name>A0A167G8M5_CALVF</name>
<proteinExistence type="predicted"/>
<evidence type="ECO:0000313" key="3">
    <source>
        <dbReference type="Proteomes" id="UP000076738"/>
    </source>
</evidence>
<keyword evidence="3" id="KW-1185">Reference proteome</keyword>
<organism evidence="2 3">
    <name type="scientific">Calocera viscosa (strain TUFC12733)</name>
    <dbReference type="NCBI Taxonomy" id="1330018"/>
    <lineage>
        <taxon>Eukaryota</taxon>
        <taxon>Fungi</taxon>
        <taxon>Dikarya</taxon>
        <taxon>Basidiomycota</taxon>
        <taxon>Agaricomycotina</taxon>
        <taxon>Dacrymycetes</taxon>
        <taxon>Dacrymycetales</taxon>
        <taxon>Dacrymycetaceae</taxon>
        <taxon>Calocera</taxon>
    </lineage>
</organism>
<feature type="compositionally biased region" description="Polar residues" evidence="1">
    <location>
        <begin position="172"/>
        <end position="181"/>
    </location>
</feature>
<feature type="compositionally biased region" description="Polar residues" evidence="1">
    <location>
        <begin position="104"/>
        <end position="117"/>
    </location>
</feature>
<feature type="compositionally biased region" description="Pro residues" evidence="1">
    <location>
        <begin position="144"/>
        <end position="154"/>
    </location>
</feature>
<accession>A0A167G8M5</accession>
<evidence type="ECO:0000313" key="2">
    <source>
        <dbReference type="EMBL" id="KZO90298.1"/>
    </source>
</evidence>
<dbReference type="OrthoDB" id="3355668at2759"/>
<protein>
    <submittedName>
        <fullName evidence="2">Uncharacterized protein</fullName>
    </submittedName>
</protein>
<sequence>MVSVKSLILGPQVTFSSHLDVHSVIAHSEQLLPIVDAVNMYIRTKHKRGRSEEEIVDKLEKLETVYVGVTEVHKAFHIARQENNLPSSRVLRSNNQPYYRVPLRSSSPTPTYNTESTAAHYGENLPSGVSTAVHSQVDLVRSPNPTPPNAPRPPSVTNSSSWRKLLPAGRRNPSNGQSSSPRAGIPSDFLSTARTSPAGSVVTLRAAGMEASVVHDGIHSDNHN</sequence>
<reference evidence="2 3" key="1">
    <citation type="journal article" date="2016" name="Mol. Biol. Evol.">
        <title>Comparative Genomics of Early-Diverging Mushroom-Forming Fungi Provides Insights into the Origins of Lignocellulose Decay Capabilities.</title>
        <authorList>
            <person name="Nagy L.G."/>
            <person name="Riley R."/>
            <person name="Tritt A."/>
            <person name="Adam C."/>
            <person name="Daum C."/>
            <person name="Floudas D."/>
            <person name="Sun H."/>
            <person name="Yadav J.S."/>
            <person name="Pangilinan J."/>
            <person name="Larsson K.H."/>
            <person name="Matsuura K."/>
            <person name="Barry K."/>
            <person name="Labutti K."/>
            <person name="Kuo R."/>
            <person name="Ohm R.A."/>
            <person name="Bhattacharya S.S."/>
            <person name="Shirouzu T."/>
            <person name="Yoshinaga Y."/>
            <person name="Martin F.M."/>
            <person name="Grigoriev I.V."/>
            <person name="Hibbett D.S."/>
        </authorList>
    </citation>
    <scope>NUCLEOTIDE SEQUENCE [LARGE SCALE GENOMIC DNA]</scope>
    <source>
        <strain evidence="2 3">TUFC12733</strain>
    </source>
</reference>
<dbReference type="EMBL" id="KV417345">
    <property type="protein sequence ID" value="KZO90298.1"/>
    <property type="molecule type" value="Genomic_DNA"/>
</dbReference>
<dbReference type="Proteomes" id="UP000076738">
    <property type="component" value="Unassembled WGS sequence"/>
</dbReference>
<gene>
    <name evidence="2" type="ORF">CALVIDRAFT_603030</name>
</gene>